<dbReference type="GO" id="GO:0022857">
    <property type="term" value="F:transmembrane transporter activity"/>
    <property type="evidence" value="ECO:0007669"/>
    <property type="project" value="InterPro"/>
</dbReference>
<evidence type="ECO:0000256" key="1">
    <source>
        <dbReference type="ARBA" id="ARBA00004651"/>
    </source>
</evidence>
<sequence length="314" mass="31730">MNASIQAFGRRLAPQALPLAILVIVAAFALSEPAFLTPGNLVGIVRQVAITGIMAIAMTFVIMTGGIDLSVGPVLALSGVVTWFSLDAGVPLPLALGVGLALGIAIGMVNGVIVAFAGLPPIIVTLAMLSVVRGSALILGGPDLHSIRGQEAYSFIGSGSVFGIPVSVLIFAAVAIAMVFVQRATPLGLRVAAIGENERAATLSGHRTRLTKLSLYAISGLGAAIAGIVQSSQVHTASATYGEFGTELDVIAAVVLGGTSLMGGNGSIARTVMGVMFLGVMNNGMNILNVPLDIQLIAKGAIIVLSLALGELKS</sequence>
<keyword evidence="6 8" id="KW-1133">Transmembrane helix</keyword>
<comment type="subcellular location">
    <subcellularLocation>
        <location evidence="1">Cell membrane</location>
        <topology evidence="1">Multi-pass membrane protein</topology>
    </subcellularLocation>
</comment>
<evidence type="ECO:0000313" key="9">
    <source>
        <dbReference type="EMBL" id="TBW40859.1"/>
    </source>
</evidence>
<comment type="caution">
    <text evidence="9">The sequence shown here is derived from an EMBL/GenBank/DDBJ whole genome shotgun (WGS) entry which is preliminary data.</text>
</comment>
<dbReference type="PANTHER" id="PTHR32196:SF21">
    <property type="entry name" value="ABC TRANSPORTER PERMEASE PROTEIN YPHD-RELATED"/>
    <property type="match status" value="1"/>
</dbReference>
<evidence type="ECO:0000256" key="4">
    <source>
        <dbReference type="ARBA" id="ARBA00022519"/>
    </source>
</evidence>
<protein>
    <submittedName>
        <fullName evidence="9">ABC transporter permease</fullName>
    </submittedName>
</protein>
<feature type="transmembrane region" description="Helical" evidence="8">
    <location>
        <begin position="43"/>
        <end position="62"/>
    </location>
</feature>
<evidence type="ECO:0000256" key="3">
    <source>
        <dbReference type="ARBA" id="ARBA00022475"/>
    </source>
</evidence>
<evidence type="ECO:0000256" key="7">
    <source>
        <dbReference type="ARBA" id="ARBA00023136"/>
    </source>
</evidence>
<dbReference type="RefSeq" id="WP_131305245.1">
    <property type="nucleotide sequence ID" value="NZ_SJFN01000002.1"/>
</dbReference>
<keyword evidence="5 8" id="KW-0812">Transmembrane</keyword>
<evidence type="ECO:0000256" key="2">
    <source>
        <dbReference type="ARBA" id="ARBA00022448"/>
    </source>
</evidence>
<keyword evidence="3" id="KW-1003">Cell membrane</keyword>
<feature type="transmembrane region" description="Helical" evidence="8">
    <location>
        <begin position="161"/>
        <end position="181"/>
    </location>
</feature>
<dbReference type="EMBL" id="SJFN01000002">
    <property type="protein sequence ID" value="TBW40859.1"/>
    <property type="molecule type" value="Genomic_DNA"/>
</dbReference>
<evidence type="ECO:0000256" key="8">
    <source>
        <dbReference type="SAM" id="Phobius"/>
    </source>
</evidence>
<feature type="transmembrane region" description="Helical" evidence="8">
    <location>
        <begin position="213"/>
        <end position="230"/>
    </location>
</feature>
<name>A0A4Q9VZ29_9HYPH</name>
<dbReference type="InterPro" id="IPR001851">
    <property type="entry name" value="ABC_transp_permease"/>
</dbReference>
<dbReference type="CDD" id="cd06579">
    <property type="entry name" value="TM_PBP1_transp_AraH_like"/>
    <property type="match status" value="1"/>
</dbReference>
<dbReference type="PANTHER" id="PTHR32196">
    <property type="entry name" value="ABC TRANSPORTER PERMEASE PROTEIN YPHD-RELATED-RELATED"/>
    <property type="match status" value="1"/>
</dbReference>
<feature type="transmembrane region" description="Helical" evidence="8">
    <location>
        <begin position="92"/>
        <end position="115"/>
    </location>
</feature>
<organism evidence="9 10">
    <name type="scientific">Siculibacillus lacustris</name>
    <dbReference type="NCBI Taxonomy" id="1549641"/>
    <lineage>
        <taxon>Bacteria</taxon>
        <taxon>Pseudomonadati</taxon>
        <taxon>Pseudomonadota</taxon>
        <taxon>Alphaproteobacteria</taxon>
        <taxon>Hyphomicrobiales</taxon>
        <taxon>Ancalomicrobiaceae</taxon>
        <taxon>Siculibacillus</taxon>
    </lineage>
</organism>
<dbReference type="GO" id="GO:0005886">
    <property type="term" value="C:plasma membrane"/>
    <property type="evidence" value="ECO:0007669"/>
    <property type="project" value="UniProtKB-SubCell"/>
</dbReference>
<dbReference type="Proteomes" id="UP000292781">
    <property type="component" value="Unassembled WGS sequence"/>
</dbReference>
<dbReference type="OrthoDB" id="7157592at2"/>
<keyword evidence="7 8" id="KW-0472">Membrane</keyword>
<dbReference type="Pfam" id="PF02653">
    <property type="entry name" value="BPD_transp_2"/>
    <property type="match status" value="1"/>
</dbReference>
<keyword evidence="2" id="KW-0813">Transport</keyword>
<keyword evidence="4" id="KW-0997">Cell inner membrane</keyword>
<gene>
    <name evidence="9" type="ORF">EYW49_01525</name>
</gene>
<dbReference type="AlphaFoldDB" id="A0A4Q9VZ29"/>
<feature type="transmembrane region" description="Helical" evidence="8">
    <location>
        <begin position="250"/>
        <end position="278"/>
    </location>
</feature>
<proteinExistence type="predicted"/>
<keyword evidence="10" id="KW-1185">Reference proteome</keyword>
<reference evidence="9 10" key="1">
    <citation type="submission" date="2019-02" db="EMBL/GenBank/DDBJ databases">
        <title>Siculibacillus lacustris gen. nov., sp. nov., a new rosette-forming bacterium isolated from a freshwater crater lake (Lake St. Ana, Romania).</title>
        <authorList>
            <person name="Felfoldi T."/>
            <person name="Marton Z."/>
            <person name="Szabo A."/>
            <person name="Mentes A."/>
            <person name="Boka K."/>
            <person name="Marialigeti K."/>
            <person name="Mathe I."/>
            <person name="Koncz M."/>
            <person name="Schumann P."/>
            <person name="Toth E."/>
        </authorList>
    </citation>
    <scope>NUCLEOTIDE SEQUENCE [LARGE SCALE GENOMIC DNA]</scope>
    <source>
        <strain evidence="9 10">SA-279</strain>
    </source>
</reference>
<evidence type="ECO:0000313" key="10">
    <source>
        <dbReference type="Proteomes" id="UP000292781"/>
    </source>
</evidence>
<evidence type="ECO:0000256" key="5">
    <source>
        <dbReference type="ARBA" id="ARBA00022692"/>
    </source>
</evidence>
<accession>A0A4Q9VZ29</accession>
<feature type="transmembrane region" description="Helical" evidence="8">
    <location>
        <begin position="12"/>
        <end position="31"/>
    </location>
</feature>
<evidence type="ECO:0000256" key="6">
    <source>
        <dbReference type="ARBA" id="ARBA00022989"/>
    </source>
</evidence>